<gene>
    <name evidence="1" type="ORF">LCI18_015108</name>
</gene>
<protein>
    <submittedName>
        <fullName evidence="1">Uncharacterized protein</fullName>
    </submittedName>
</protein>
<evidence type="ECO:0000313" key="2">
    <source>
        <dbReference type="Proteomes" id="UP000830768"/>
    </source>
</evidence>
<dbReference type="EMBL" id="CP090041">
    <property type="protein sequence ID" value="UPL04174.1"/>
    <property type="molecule type" value="Genomic_DNA"/>
</dbReference>
<proteinExistence type="predicted"/>
<keyword evidence="2" id="KW-1185">Reference proteome</keyword>
<sequence>MPAAPLPAAYFPQGPVFPPLFPGQPAQMDTRYPHFPVVPPQHPMAVPGYFPPAFYPPYVPVGYMPINYEAGYNAPNVHYGGSYPPRATDTWKEDMPDTNAQRMAAAEYPVRTQTPYPPRYLPRNGSGFEYTGLASQTPDRDLTSFMFEEPGTTCIPGRSPREGRCTTREPFESAHSYSYWQQ</sequence>
<dbReference type="Proteomes" id="UP000830768">
    <property type="component" value="Chromosome 13"/>
</dbReference>
<evidence type="ECO:0000313" key="1">
    <source>
        <dbReference type="EMBL" id="UPL04174.1"/>
    </source>
</evidence>
<name>A0ACD3ZSV0_FUSSC</name>
<reference evidence="1" key="1">
    <citation type="submission" date="2021-11" db="EMBL/GenBank/DDBJ databases">
        <title>Fusarium solani-melongenae Genome sequencing and assembly.</title>
        <authorList>
            <person name="Xie S."/>
            <person name="Huang L."/>
            <person name="Zhang X."/>
        </authorList>
    </citation>
    <scope>NUCLEOTIDE SEQUENCE</scope>
    <source>
        <strain evidence="1">CRI 24-3</strain>
    </source>
</reference>
<accession>A0ACD3ZSV0</accession>
<organism evidence="1 2">
    <name type="scientific">Fusarium solani subsp. cucurbitae</name>
    <name type="common">Neocosmosporum cucurbitae</name>
    <dbReference type="NCBI Taxonomy" id="2747967"/>
    <lineage>
        <taxon>Eukaryota</taxon>
        <taxon>Fungi</taxon>
        <taxon>Dikarya</taxon>
        <taxon>Ascomycota</taxon>
        <taxon>Pezizomycotina</taxon>
        <taxon>Sordariomycetes</taxon>
        <taxon>Hypocreomycetidae</taxon>
        <taxon>Hypocreales</taxon>
        <taxon>Nectriaceae</taxon>
        <taxon>Fusarium</taxon>
        <taxon>Fusarium solani species complex</taxon>
    </lineage>
</organism>